<evidence type="ECO:0000313" key="2">
    <source>
        <dbReference type="EMBL" id="SGZ41587.1"/>
    </source>
</evidence>
<protein>
    <recommendedName>
        <fullName evidence="4">Transcription factor VHR1</fullName>
    </recommendedName>
</protein>
<sequence length="701" mass="78347">MTKSTKGTTHKIRENLQFLDNKKWKLFSTRRLELIDRFKLFEKKASEQDCNIERIANILRTEFDYSIEHQVDFEKLVTAAVQSVRRNRKRSKNLSMQSGTNVSSDQESPRSNSSSLLKIKPSSDPLHNHQENFMIPSASLSSNSKKNKSVTVSVAASQRNSNSDSDSSKFPSPSVSPISSPLQMNRTSPLLYPSSIHSIFPSASASSSNNSLFSNDPKNKLPPLNQGKNPINDIKINLPSIQNMKPKNIKNNPSSSNETNLHGANVETVKNIIADIVFQRVPIKEQISKASTSKSSPLVQAPNPDISLEFFAMSSQNMDLLPVAFNQKSQDSIKSTLPSISSILKSKPNDPSAYSCPYFLKSKILIPITNSKTCHDICSKQGSYKDLYQTILSLGDMGFKSSLLFVFERFYGTNTTMVNYLKEKLLDGQRAQHRLIQVLDNIFKDVTLRSFTSLKDEYKVDLFKLCIGALIKDFGFDPVIYPLGEIFQDYILKELSPFLNGNSNDNAVKEKDSGSLSQQGLSLAKNDSDHNMAHNMIVSTAPLNPSLANNAIHRTVILKKGSKQQEFTFYPLSNGCPTISEILDNCALLFGLNSNQTNERLPSNNHDHLNEILQKGDERNIHNFPGKNTLNTVSRKYGLYHNNMVLKSDIELSTLLTNFVSNSKEIVLEIKEYNNLETTKKHNNGLSILSSAAFVSSNQQL</sequence>
<dbReference type="InterPro" id="IPR007147">
    <property type="entry name" value="TF_Vhr"/>
</dbReference>
<name>A0A1L0B8W6_9ASCO</name>
<dbReference type="AlphaFoldDB" id="A0A1L0B8W6"/>
<feature type="region of interest" description="Disordered" evidence="1">
    <location>
        <begin position="84"/>
        <end position="182"/>
    </location>
</feature>
<dbReference type="EMBL" id="FQNF01000118">
    <property type="protein sequence ID" value="SGZ41587.1"/>
    <property type="molecule type" value="Genomic_DNA"/>
</dbReference>
<feature type="region of interest" description="Disordered" evidence="1">
    <location>
        <begin position="206"/>
        <end position="231"/>
    </location>
</feature>
<feature type="compositionally biased region" description="Polar residues" evidence="1">
    <location>
        <begin position="93"/>
        <end position="116"/>
    </location>
</feature>
<dbReference type="Pfam" id="PF04001">
    <property type="entry name" value="Vhr1"/>
    <property type="match status" value="1"/>
</dbReference>
<evidence type="ECO:0000313" key="3">
    <source>
        <dbReference type="Proteomes" id="UP000183365"/>
    </source>
</evidence>
<evidence type="ECO:0008006" key="4">
    <source>
        <dbReference type="Google" id="ProtNLM"/>
    </source>
</evidence>
<dbReference type="VEuPathDB" id="FungiDB:HGUI_03788"/>
<dbReference type="OrthoDB" id="4089008at2759"/>
<proteinExistence type="predicted"/>
<organism evidence="2 3">
    <name type="scientific">Hanseniaspora guilliermondii</name>
    <dbReference type="NCBI Taxonomy" id="56406"/>
    <lineage>
        <taxon>Eukaryota</taxon>
        <taxon>Fungi</taxon>
        <taxon>Dikarya</taxon>
        <taxon>Ascomycota</taxon>
        <taxon>Saccharomycotina</taxon>
        <taxon>Saccharomycetes</taxon>
        <taxon>Saccharomycodales</taxon>
        <taxon>Saccharomycodaceae</taxon>
        <taxon>Hanseniaspora</taxon>
    </lineage>
</organism>
<gene>
    <name evidence="2" type="ORF">HGUI_03788</name>
</gene>
<keyword evidence="3" id="KW-1185">Reference proteome</keyword>
<feature type="compositionally biased region" description="Low complexity" evidence="1">
    <location>
        <begin position="137"/>
        <end position="181"/>
    </location>
</feature>
<accession>A0A1L0B8W6</accession>
<evidence type="ECO:0000256" key="1">
    <source>
        <dbReference type="SAM" id="MobiDB-lite"/>
    </source>
</evidence>
<reference evidence="3" key="1">
    <citation type="submission" date="2016-11" db="EMBL/GenBank/DDBJ databases">
        <authorList>
            <person name="Guldener U."/>
        </authorList>
    </citation>
    <scope>NUCLEOTIDE SEQUENCE [LARGE SCALE GENOMIC DNA]</scope>
</reference>
<dbReference type="Proteomes" id="UP000183365">
    <property type="component" value="Unassembled WGS sequence"/>
</dbReference>